<protein>
    <recommendedName>
        <fullName evidence="4">ABC-2 family transporter protein</fullName>
    </recommendedName>
</protein>
<evidence type="ECO:0000256" key="1">
    <source>
        <dbReference type="SAM" id="Phobius"/>
    </source>
</evidence>
<dbReference type="AlphaFoldDB" id="A0A1H9VPX8"/>
<feature type="transmembrane region" description="Helical" evidence="1">
    <location>
        <begin position="185"/>
        <end position="205"/>
    </location>
</feature>
<feature type="transmembrane region" description="Helical" evidence="1">
    <location>
        <begin position="225"/>
        <end position="247"/>
    </location>
</feature>
<name>A0A1H9VPX8_BUTFI</name>
<evidence type="ECO:0000313" key="2">
    <source>
        <dbReference type="EMBL" id="SES23417.1"/>
    </source>
</evidence>
<dbReference type="Proteomes" id="UP000182584">
    <property type="component" value="Unassembled WGS sequence"/>
</dbReference>
<gene>
    <name evidence="2" type="ORF">SAMN04487884_12440</name>
</gene>
<evidence type="ECO:0008006" key="4">
    <source>
        <dbReference type="Google" id="ProtNLM"/>
    </source>
</evidence>
<proteinExistence type="predicted"/>
<organism evidence="2 3">
    <name type="scientific">Butyrivibrio fibrisolvens</name>
    <dbReference type="NCBI Taxonomy" id="831"/>
    <lineage>
        <taxon>Bacteria</taxon>
        <taxon>Bacillati</taxon>
        <taxon>Bacillota</taxon>
        <taxon>Clostridia</taxon>
        <taxon>Lachnospirales</taxon>
        <taxon>Lachnospiraceae</taxon>
        <taxon>Butyrivibrio</taxon>
    </lineage>
</organism>
<feature type="transmembrane region" description="Helical" evidence="1">
    <location>
        <begin position="49"/>
        <end position="72"/>
    </location>
</feature>
<keyword evidence="1" id="KW-1133">Transmembrane helix</keyword>
<dbReference type="EMBL" id="FOGJ01000024">
    <property type="protein sequence ID" value="SES23417.1"/>
    <property type="molecule type" value="Genomic_DNA"/>
</dbReference>
<feature type="transmembrane region" description="Helical" evidence="1">
    <location>
        <begin position="152"/>
        <end position="178"/>
    </location>
</feature>
<keyword evidence="1" id="KW-0812">Transmembrane</keyword>
<feature type="transmembrane region" description="Helical" evidence="1">
    <location>
        <begin position="93"/>
        <end position="123"/>
    </location>
</feature>
<reference evidence="2 3" key="1">
    <citation type="submission" date="2016-10" db="EMBL/GenBank/DDBJ databases">
        <authorList>
            <person name="de Groot N.N."/>
        </authorList>
    </citation>
    <scope>NUCLEOTIDE SEQUENCE [LARGE SCALE GENOMIC DNA]</scope>
    <source>
        <strain evidence="2 3">AR40</strain>
    </source>
</reference>
<accession>A0A1H9VPX8</accession>
<dbReference type="RefSeq" id="WP_074757827.1">
    <property type="nucleotide sequence ID" value="NZ_FOGJ01000024.1"/>
</dbReference>
<keyword evidence="1" id="KW-0472">Membrane</keyword>
<evidence type="ECO:0000313" key="3">
    <source>
        <dbReference type="Proteomes" id="UP000182584"/>
    </source>
</evidence>
<sequence>MVRMLKSDILRIILSYRLPIGIIATSFILILSLLEDRNISIDVLYAFEIIMYGIPAMLILIAGAYGYADSIYLDIKNNYYRSQLMHVGLHRYIFSKVISVFVSSTMIITLGITLFAVIMHLFVPWCDDESMTYYVASNYSCFKFFLNNHHYILFFLLSGFRYGLLSGILSVLSAYVSLFAKNRMIVFAFPFIGRYLCDLITMFLTSKYTLYDIFWEQHVGWKSPAFTIFILIGLAASIVFLIGGLMMRKIERDYIG</sequence>
<feature type="transmembrane region" description="Helical" evidence="1">
    <location>
        <begin position="12"/>
        <end position="34"/>
    </location>
</feature>
<dbReference type="OrthoDB" id="2053037at2"/>